<gene>
    <name evidence="4" type="ORF">BRENAR_LOCUS3415</name>
</gene>
<dbReference type="InterPro" id="IPR036265">
    <property type="entry name" value="HIT-like_sf"/>
</dbReference>
<dbReference type="Gene3D" id="3.30.200.40">
    <property type="entry name" value="Scavenger mRNA decapping enzyme, N-terminal domain"/>
    <property type="match status" value="1"/>
</dbReference>
<dbReference type="SUPFAM" id="SSF102860">
    <property type="entry name" value="mRNA decapping enzyme DcpS N-terminal domain"/>
    <property type="match status" value="1"/>
</dbReference>
<dbReference type="PANTHER" id="PTHR12978">
    <property type="entry name" value="HISTIDINE TRIAD HIT PROTEIN MEMBER"/>
    <property type="match status" value="1"/>
</dbReference>
<dbReference type="GO" id="GO:0000290">
    <property type="term" value="P:deadenylation-dependent decapping of nuclear-transcribed mRNA"/>
    <property type="evidence" value="ECO:0007669"/>
    <property type="project" value="InterPro"/>
</dbReference>
<feature type="binding site" evidence="3">
    <location>
        <position position="158"/>
    </location>
    <ligand>
        <name>substrate</name>
    </ligand>
</feature>
<proteinExistence type="inferred from homology"/>
<feature type="binding site" evidence="3">
    <location>
        <position position="140"/>
    </location>
    <ligand>
        <name>substrate</name>
    </ligand>
</feature>
<accession>A0A448YP26</accession>
<protein>
    <submittedName>
        <fullName evidence="4">DEKNAAC103737</fullName>
    </submittedName>
</protein>
<dbReference type="GO" id="GO:0000932">
    <property type="term" value="C:P-body"/>
    <property type="evidence" value="ECO:0007669"/>
    <property type="project" value="TreeGrafter"/>
</dbReference>
<feature type="binding site" evidence="3">
    <location>
        <position position="130"/>
    </location>
    <ligand>
        <name>substrate</name>
    </ligand>
</feature>
<dbReference type="AlphaFoldDB" id="A0A448YP26"/>
<keyword evidence="5" id="KW-1185">Reference proteome</keyword>
<dbReference type="InParanoid" id="A0A448YP26"/>
<dbReference type="EMBL" id="CAACVR010000024">
    <property type="protein sequence ID" value="VEU22684.1"/>
    <property type="molecule type" value="Genomic_DNA"/>
</dbReference>
<dbReference type="Proteomes" id="UP000290900">
    <property type="component" value="Unassembled WGS sequence"/>
</dbReference>
<dbReference type="FunCoup" id="A0A448YP26">
    <property type="interactions" value="950"/>
</dbReference>
<dbReference type="OrthoDB" id="10264956at2759"/>
<dbReference type="InterPro" id="IPR011145">
    <property type="entry name" value="Scavenger_mRNA_decap_enz_N"/>
</dbReference>
<evidence type="ECO:0000256" key="3">
    <source>
        <dbReference type="PIRSR" id="PIRSR028973-2"/>
    </source>
</evidence>
<dbReference type="PIRSF" id="PIRSF028973">
    <property type="entry name" value="Scavenger_mRNA_decap_enz"/>
    <property type="match status" value="1"/>
</dbReference>
<dbReference type="GO" id="GO:0005634">
    <property type="term" value="C:nucleus"/>
    <property type="evidence" value="ECO:0007669"/>
    <property type="project" value="TreeGrafter"/>
</dbReference>
<evidence type="ECO:0000256" key="1">
    <source>
        <dbReference type="ARBA" id="ARBA00010208"/>
    </source>
</evidence>
<reference evidence="4 5" key="1">
    <citation type="submission" date="2018-12" db="EMBL/GenBank/DDBJ databases">
        <authorList>
            <person name="Tiukova I."/>
            <person name="Dainat J."/>
        </authorList>
    </citation>
    <scope>NUCLEOTIDE SEQUENCE [LARGE SCALE GENOMIC DNA]</scope>
</reference>
<dbReference type="Gene3D" id="3.30.428.10">
    <property type="entry name" value="HIT-like"/>
    <property type="match status" value="1"/>
</dbReference>
<feature type="binding site" evidence="3">
    <location>
        <begin position="219"/>
        <end position="230"/>
    </location>
    <ligand>
        <name>substrate</name>
    </ligand>
</feature>
<feature type="binding site" evidence="3">
    <location>
        <position position="156"/>
    </location>
    <ligand>
        <name>substrate</name>
    </ligand>
</feature>
<dbReference type="SUPFAM" id="SSF54197">
    <property type="entry name" value="HIT-like"/>
    <property type="match status" value="1"/>
</dbReference>
<evidence type="ECO:0000313" key="5">
    <source>
        <dbReference type="Proteomes" id="UP000290900"/>
    </source>
</evidence>
<evidence type="ECO:0000313" key="4">
    <source>
        <dbReference type="EMBL" id="VEU22684.1"/>
    </source>
</evidence>
<comment type="similarity">
    <text evidence="1">Belongs to the HIT family.</text>
</comment>
<dbReference type="Pfam" id="PF11969">
    <property type="entry name" value="DcpS_C"/>
    <property type="match status" value="1"/>
</dbReference>
<feature type="active site" description="Nucleophile" evidence="2">
    <location>
        <position position="228"/>
    </location>
</feature>
<evidence type="ECO:0000256" key="2">
    <source>
        <dbReference type="PIRSR" id="PIRSR028973-1"/>
    </source>
</evidence>
<organism evidence="4 5">
    <name type="scientific">Brettanomyces naardenensis</name>
    <name type="common">Yeast</name>
    <dbReference type="NCBI Taxonomy" id="13370"/>
    <lineage>
        <taxon>Eukaryota</taxon>
        <taxon>Fungi</taxon>
        <taxon>Dikarya</taxon>
        <taxon>Ascomycota</taxon>
        <taxon>Saccharomycotina</taxon>
        <taxon>Pichiomycetes</taxon>
        <taxon>Pichiales</taxon>
        <taxon>Pichiaceae</taxon>
        <taxon>Brettanomyces</taxon>
    </lineage>
</organism>
<dbReference type="InterPro" id="IPR008594">
    <property type="entry name" value="DcpS/DCS2"/>
</dbReference>
<dbReference type="STRING" id="13370.A0A448YP26"/>
<dbReference type="Pfam" id="PF05652">
    <property type="entry name" value="DcpS"/>
    <property type="match status" value="1"/>
</dbReference>
<name>A0A448YP26_BRENA</name>
<dbReference type="PANTHER" id="PTHR12978:SF0">
    <property type="entry name" value="M7GPPPX DIPHOSPHATASE"/>
    <property type="match status" value="1"/>
</dbReference>
<sequence>MSSAPLDLFRPSSTLDSDSLSKKITLLGTINSVKAILQLEKSHFNFSNEIPITTVHQIAHNDVYYWGTTLLEQDLDTNPAAKFNLIYPASEAHIAKYQKHPVHMVVETPEAYEKVVKPYIETQKGDRLQWVRNILYHGVEKERVVFKNDDYILLPDMKWDGTTIESLYLVCIVFRDDISSIRDLTEDDIPYLKRIKESILVEVPKKYGIARDQLRLYVHYQPSFYHFHIHVVNASYGGLGQTQAAGKAILLGEVIETLRLLGKKGYKGKSIEYGLSEGHDLWSGMKEYAN</sequence>
<dbReference type="GO" id="GO:0016787">
    <property type="term" value="F:hydrolase activity"/>
    <property type="evidence" value="ECO:0007669"/>
    <property type="project" value="InterPro"/>
</dbReference>
<dbReference type="GO" id="GO:0000340">
    <property type="term" value="F:RNA 7-methylguanosine cap binding"/>
    <property type="evidence" value="ECO:0007669"/>
    <property type="project" value="TreeGrafter"/>
</dbReference>